<dbReference type="GO" id="GO:0005524">
    <property type="term" value="F:ATP binding"/>
    <property type="evidence" value="ECO:0007669"/>
    <property type="project" value="UniProtKB-KW"/>
</dbReference>
<dbReference type="Pfam" id="PF17862">
    <property type="entry name" value="AAA_lid_3"/>
    <property type="match status" value="1"/>
</dbReference>
<feature type="domain" description="AAA+ ATPase" evidence="17">
    <location>
        <begin position="286"/>
        <end position="404"/>
    </location>
</feature>
<protein>
    <submittedName>
        <fullName evidence="18">ATP-dependent metallopeptidase Hfl</fullName>
    </submittedName>
</protein>
<feature type="region of interest" description="Disordered" evidence="16">
    <location>
        <begin position="684"/>
        <end position="726"/>
    </location>
</feature>
<keyword evidence="10" id="KW-0378">Hydrolase</keyword>
<sequence>MIPRSLRASRLSVRRFAIPPSRLQWSRAYTSPSQSTNEDKKTKPDVKGKQREKVDRKNDDSKTGFPQPLEGFFQQLKKQMSDLEQERDKYSKDDKSEGQKKPPPPPNGNNNNAQQVLLLASIAAVLWGMSNSGGTSSREITWQEFRTAFLDKGLVERLIVVNRNKVRIKLRSNSGTMLPGAVVPGEYYFSIGSVDAFERKLDEAQKELDTPSHERIPVAYHDEISAFSTLLHFAPTILLVSVIYWMSRRAGGSSGGSGAFLEWVVAGPDFSIRKRTLKLNLTMLPIPRGAILSGPPGTGKTLLAKATAGEANVPFLSVSGSEFVEMFVGVGSSRVRDLFASAKKNAPCIIFVDEIDAIGKARGKGGSFGGNDELLAGTNRPDVLDPALMRPGRFDRHIAIDRPDVSGRKGIFLVHLAPLRLSKNLPPTEDLAQKLAVLTPGFSGADIANVTNEAALHAARKGHEAVEESDFESAIERVIAGLERKSRVLSKEEKKTVAYHEAGHAVCGWFLEHADPLLKVSIIPRGVGALGYAQYLPPDRYLLSTPQMIDRICMTLGGRVSEEIFFGAENITTGAQDDLQKITRMAYEACANYGMNNVIGPVSYGGSESRKESWQKPFSEKTGETLDTEVRKMILSAYERTRDLLTNHREDVEKVAQRLLTKEILTREDMIDLLGKRPFVNRSDDMDKWLDEHGNKKKGEVSAPPPLEEAPPAIQPTLLKKLEDRL</sequence>
<accession>A0A286URQ9</accession>
<keyword evidence="9" id="KW-0547">Nucleotide-binding</keyword>
<dbReference type="AlphaFoldDB" id="A0A286URQ9"/>
<dbReference type="Pfam" id="PF00004">
    <property type="entry name" value="AAA"/>
    <property type="match status" value="1"/>
</dbReference>
<evidence type="ECO:0000256" key="6">
    <source>
        <dbReference type="ARBA" id="ARBA00022670"/>
    </source>
</evidence>
<evidence type="ECO:0000256" key="9">
    <source>
        <dbReference type="ARBA" id="ARBA00022741"/>
    </source>
</evidence>
<dbReference type="InterPro" id="IPR000642">
    <property type="entry name" value="Peptidase_M41"/>
</dbReference>
<keyword evidence="6" id="KW-0645">Protease</keyword>
<dbReference type="SUPFAM" id="SSF140990">
    <property type="entry name" value="FtsH protease domain-like"/>
    <property type="match status" value="1"/>
</dbReference>
<evidence type="ECO:0000256" key="10">
    <source>
        <dbReference type="ARBA" id="ARBA00022801"/>
    </source>
</evidence>
<keyword evidence="8" id="KW-0479">Metal-binding</keyword>
<evidence type="ECO:0000256" key="2">
    <source>
        <dbReference type="ARBA" id="ARBA00004173"/>
    </source>
</evidence>
<evidence type="ECO:0000313" key="18">
    <source>
        <dbReference type="EMBL" id="PAV22293.1"/>
    </source>
</evidence>
<dbReference type="PANTHER" id="PTHR43655">
    <property type="entry name" value="ATP-DEPENDENT PROTEASE"/>
    <property type="match status" value="1"/>
</dbReference>
<keyword evidence="15" id="KW-0472">Membrane</keyword>
<dbReference type="GO" id="GO:0034982">
    <property type="term" value="P:mitochondrial protein processing"/>
    <property type="evidence" value="ECO:0007669"/>
    <property type="project" value="TreeGrafter"/>
</dbReference>
<proteinExistence type="inferred from homology"/>
<dbReference type="GO" id="GO:0004222">
    <property type="term" value="F:metalloendopeptidase activity"/>
    <property type="evidence" value="ECO:0007669"/>
    <property type="project" value="InterPro"/>
</dbReference>
<dbReference type="Pfam" id="PF01434">
    <property type="entry name" value="Peptidase_M41"/>
    <property type="match status" value="1"/>
</dbReference>
<evidence type="ECO:0000256" key="16">
    <source>
        <dbReference type="SAM" id="MobiDB-lite"/>
    </source>
</evidence>
<dbReference type="Gene3D" id="3.40.1690.20">
    <property type="match status" value="1"/>
</dbReference>
<evidence type="ECO:0000256" key="12">
    <source>
        <dbReference type="ARBA" id="ARBA00022840"/>
    </source>
</evidence>
<evidence type="ECO:0000256" key="4">
    <source>
        <dbReference type="ARBA" id="ARBA00010044"/>
    </source>
</evidence>
<evidence type="ECO:0000256" key="11">
    <source>
        <dbReference type="ARBA" id="ARBA00022833"/>
    </source>
</evidence>
<dbReference type="Gene3D" id="1.10.8.60">
    <property type="match status" value="1"/>
</dbReference>
<feature type="compositionally biased region" description="Polar residues" evidence="16">
    <location>
        <begin position="23"/>
        <end position="36"/>
    </location>
</feature>
<dbReference type="FunFam" id="1.10.8.60:FF:000019">
    <property type="entry name" value="AFG3-like AAA ATPase 2"/>
    <property type="match status" value="1"/>
</dbReference>
<evidence type="ECO:0000256" key="15">
    <source>
        <dbReference type="ARBA" id="ARBA00023136"/>
    </source>
</evidence>
<dbReference type="InterPro" id="IPR011546">
    <property type="entry name" value="Pept_M41_FtsH_extracell"/>
</dbReference>
<comment type="similarity">
    <text evidence="5">In the N-terminal section; belongs to the AAA ATPase family.</text>
</comment>
<organism evidence="18 19">
    <name type="scientific">Pyrrhoderma noxium</name>
    <dbReference type="NCBI Taxonomy" id="2282107"/>
    <lineage>
        <taxon>Eukaryota</taxon>
        <taxon>Fungi</taxon>
        <taxon>Dikarya</taxon>
        <taxon>Basidiomycota</taxon>
        <taxon>Agaricomycotina</taxon>
        <taxon>Agaricomycetes</taxon>
        <taxon>Hymenochaetales</taxon>
        <taxon>Hymenochaetaceae</taxon>
        <taxon>Pyrrhoderma</taxon>
    </lineage>
</organism>
<dbReference type="GO" id="GO:0005745">
    <property type="term" value="C:m-AAA complex"/>
    <property type="evidence" value="ECO:0007669"/>
    <property type="project" value="TreeGrafter"/>
</dbReference>
<dbReference type="EMBL" id="NBII01000002">
    <property type="protein sequence ID" value="PAV22293.1"/>
    <property type="molecule type" value="Genomic_DNA"/>
</dbReference>
<dbReference type="PANTHER" id="PTHR43655:SF2">
    <property type="entry name" value="AFG3 LIKE MATRIX AAA PEPTIDASE SUBUNIT 2, ISOFORM A"/>
    <property type="match status" value="1"/>
</dbReference>
<evidence type="ECO:0000313" key="19">
    <source>
        <dbReference type="Proteomes" id="UP000217199"/>
    </source>
</evidence>
<feature type="compositionally biased region" description="Basic and acidic residues" evidence="16">
    <location>
        <begin position="37"/>
        <end position="62"/>
    </location>
</feature>
<dbReference type="InterPro" id="IPR003593">
    <property type="entry name" value="AAA+_ATPase"/>
</dbReference>
<evidence type="ECO:0000256" key="13">
    <source>
        <dbReference type="ARBA" id="ARBA00022989"/>
    </source>
</evidence>
<dbReference type="InterPro" id="IPR003959">
    <property type="entry name" value="ATPase_AAA_core"/>
</dbReference>
<evidence type="ECO:0000256" key="14">
    <source>
        <dbReference type="ARBA" id="ARBA00023049"/>
    </source>
</evidence>
<evidence type="ECO:0000256" key="8">
    <source>
        <dbReference type="ARBA" id="ARBA00022723"/>
    </source>
</evidence>
<dbReference type="STRING" id="2282107.A0A286URQ9"/>
<evidence type="ECO:0000256" key="5">
    <source>
        <dbReference type="ARBA" id="ARBA00010550"/>
    </source>
</evidence>
<name>A0A286URQ9_9AGAM</name>
<dbReference type="SMART" id="SM00382">
    <property type="entry name" value="AAA"/>
    <property type="match status" value="1"/>
</dbReference>
<feature type="region of interest" description="Disordered" evidence="16">
    <location>
        <begin position="16"/>
        <end position="112"/>
    </location>
</feature>
<dbReference type="Proteomes" id="UP000217199">
    <property type="component" value="Unassembled WGS sequence"/>
</dbReference>
<comment type="caution">
    <text evidence="18">The sequence shown here is derived from an EMBL/GenBank/DDBJ whole genome shotgun (WGS) entry which is preliminary data.</text>
</comment>
<dbReference type="FunCoup" id="A0A286URQ9">
    <property type="interactions" value="227"/>
</dbReference>
<keyword evidence="12" id="KW-0067">ATP-binding</keyword>
<dbReference type="InterPro" id="IPR041569">
    <property type="entry name" value="AAA_lid_3"/>
</dbReference>
<dbReference type="GO" id="GO:0008270">
    <property type="term" value="F:zinc ion binding"/>
    <property type="evidence" value="ECO:0007669"/>
    <property type="project" value="InterPro"/>
</dbReference>
<keyword evidence="14" id="KW-0482">Metalloprotease</keyword>
<dbReference type="Pfam" id="PF06480">
    <property type="entry name" value="FtsH_ext"/>
    <property type="match status" value="1"/>
</dbReference>
<evidence type="ECO:0000256" key="7">
    <source>
        <dbReference type="ARBA" id="ARBA00022692"/>
    </source>
</evidence>
<evidence type="ECO:0000256" key="1">
    <source>
        <dbReference type="ARBA" id="ARBA00001947"/>
    </source>
</evidence>
<dbReference type="InterPro" id="IPR050928">
    <property type="entry name" value="ATP-dep_Zn_Metalloprotease"/>
</dbReference>
<keyword evidence="19" id="KW-1185">Reference proteome</keyword>
<comment type="cofactor">
    <cofactor evidence="1">
        <name>Zn(2+)</name>
        <dbReference type="ChEBI" id="CHEBI:29105"/>
    </cofactor>
</comment>
<keyword evidence="11" id="KW-0862">Zinc</keyword>
<keyword evidence="13" id="KW-1133">Transmembrane helix</keyword>
<dbReference type="InterPro" id="IPR037219">
    <property type="entry name" value="Peptidase_M41-like"/>
</dbReference>
<comment type="subcellular location">
    <subcellularLocation>
        <location evidence="3">Membrane</location>
    </subcellularLocation>
    <subcellularLocation>
        <location evidence="2">Mitochondrion</location>
    </subcellularLocation>
</comment>
<feature type="compositionally biased region" description="Basic and acidic residues" evidence="16">
    <location>
        <begin position="684"/>
        <end position="700"/>
    </location>
</feature>
<dbReference type="FunFam" id="1.20.58.760:FF:000003">
    <property type="entry name" value="AFG3-like AAA ATPase 2"/>
    <property type="match status" value="1"/>
</dbReference>
<dbReference type="SUPFAM" id="SSF52540">
    <property type="entry name" value="P-loop containing nucleoside triphosphate hydrolases"/>
    <property type="match status" value="1"/>
</dbReference>
<dbReference type="GO" id="GO:0030163">
    <property type="term" value="P:protein catabolic process"/>
    <property type="evidence" value="ECO:0007669"/>
    <property type="project" value="UniProtKB-ARBA"/>
</dbReference>
<gene>
    <name evidence="18" type="ORF">PNOK_0225000</name>
</gene>
<dbReference type="GO" id="GO:0016887">
    <property type="term" value="F:ATP hydrolysis activity"/>
    <property type="evidence" value="ECO:0007669"/>
    <property type="project" value="InterPro"/>
</dbReference>
<evidence type="ECO:0000256" key="3">
    <source>
        <dbReference type="ARBA" id="ARBA00004370"/>
    </source>
</evidence>
<reference evidence="18 19" key="1">
    <citation type="journal article" date="2017" name="Mol. Ecol.">
        <title>Comparative and population genomic landscape of Phellinus noxius: A hypervariable fungus causing root rot in trees.</title>
        <authorList>
            <person name="Chung C.L."/>
            <person name="Lee T.J."/>
            <person name="Akiba M."/>
            <person name="Lee H.H."/>
            <person name="Kuo T.H."/>
            <person name="Liu D."/>
            <person name="Ke H.M."/>
            <person name="Yokoi T."/>
            <person name="Roa M.B."/>
            <person name="Lu M.J."/>
            <person name="Chang Y.Y."/>
            <person name="Ann P.J."/>
            <person name="Tsai J.N."/>
            <person name="Chen C.Y."/>
            <person name="Tzean S.S."/>
            <person name="Ota Y."/>
            <person name="Hattori T."/>
            <person name="Sahashi N."/>
            <person name="Liou R.F."/>
            <person name="Kikuchi T."/>
            <person name="Tsai I.J."/>
        </authorList>
    </citation>
    <scope>NUCLEOTIDE SEQUENCE [LARGE SCALE GENOMIC DNA]</scope>
    <source>
        <strain evidence="18 19">FFPRI411160</strain>
    </source>
</reference>
<dbReference type="InterPro" id="IPR027417">
    <property type="entry name" value="P-loop_NTPase"/>
</dbReference>
<comment type="similarity">
    <text evidence="4">In the C-terminal section; belongs to the peptidase M41 family.</text>
</comment>
<dbReference type="GO" id="GO:0004176">
    <property type="term" value="F:ATP-dependent peptidase activity"/>
    <property type="evidence" value="ECO:0007669"/>
    <property type="project" value="InterPro"/>
</dbReference>
<dbReference type="Gene3D" id="1.20.58.760">
    <property type="entry name" value="Peptidase M41"/>
    <property type="match status" value="1"/>
</dbReference>
<evidence type="ECO:0000259" key="17">
    <source>
        <dbReference type="SMART" id="SM00382"/>
    </source>
</evidence>
<dbReference type="OrthoDB" id="1413014at2759"/>
<feature type="compositionally biased region" description="Basic and acidic residues" evidence="16">
    <location>
        <begin position="79"/>
        <end position="100"/>
    </location>
</feature>
<dbReference type="InParanoid" id="A0A286URQ9"/>
<dbReference type="Gene3D" id="3.40.50.300">
    <property type="entry name" value="P-loop containing nucleotide triphosphate hydrolases"/>
    <property type="match status" value="1"/>
</dbReference>
<keyword evidence="7" id="KW-0812">Transmembrane</keyword>